<dbReference type="EMBL" id="LT629766">
    <property type="protein sequence ID" value="SDS33762.1"/>
    <property type="molecule type" value="Genomic_DNA"/>
</dbReference>
<dbReference type="AlphaFoldDB" id="A0A1H1RDI0"/>
<evidence type="ECO:0008006" key="3">
    <source>
        <dbReference type="Google" id="ProtNLM"/>
    </source>
</evidence>
<evidence type="ECO:0000313" key="2">
    <source>
        <dbReference type="Proteomes" id="UP000199597"/>
    </source>
</evidence>
<dbReference type="STRING" id="1136497.SAMN04489752_1491"/>
<proteinExistence type="predicted"/>
<organism evidence="1 2">
    <name type="scientific">Brevibacterium siliguriense</name>
    <dbReference type="NCBI Taxonomy" id="1136497"/>
    <lineage>
        <taxon>Bacteria</taxon>
        <taxon>Bacillati</taxon>
        <taxon>Actinomycetota</taxon>
        <taxon>Actinomycetes</taxon>
        <taxon>Micrococcales</taxon>
        <taxon>Brevibacteriaceae</taxon>
        <taxon>Brevibacterium</taxon>
    </lineage>
</organism>
<dbReference type="Proteomes" id="UP000199597">
    <property type="component" value="Chromosome I"/>
</dbReference>
<gene>
    <name evidence="1" type="ORF">SAMN04489752_1491</name>
</gene>
<evidence type="ECO:0000313" key="1">
    <source>
        <dbReference type="EMBL" id="SDS33762.1"/>
    </source>
</evidence>
<sequence>MDESVREQVAKFMGNIRACMKDHGVTVPELATLCGVPQHDLRLQLMSGHLDLNVCAALLHRTGQDQRAFGVDADFVPTGELHVV</sequence>
<dbReference type="RefSeq" id="WP_092011905.1">
    <property type="nucleotide sequence ID" value="NZ_LT629766.1"/>
</dbReference>
<keyword evidence="2" id="KW-1185">Reference proteome</keyword>
<name>A0A1H1RDI0_9MICO</name>
<reference evidence="2" key="1">
    <citation type="submission" date="2016-10" db="EMBL/GenBank/DDBJ databases">
        <authorList>
            <person name="Varghese N."/>
            <person name="Submissions S."/>
        </authorList>
    </citation>
    <scope>NUCLEOTIDE SEQUENCE [LARGE SCALE GENOMIC DNA]</scope>
    <source>
        <strain evidence="2">DSM 23676</strain>
    </source>
</reference>
<accession>A0A1H1RDI0</accession>
<protein>
    <recommendedName>
        <fullName evidence="3">HTH cro/C1-type domain-containing protein</fullName>
    </recommendedName>
</protein>